<proteinExistence type="predicted"/>
<comment type="caution">
    <text evidence="1">The sequence shown here is derived from an EMBL/GenBank/DDBJ whole genome shotgun (WGS) entry which is preliminary data.</text>
</comment>
<evidence type="ECO:0000313" key="2">
    <source>
        <dbReference type="Proteomes" id="UP000824116"/>
    </source>
</evidence>
<gene>
    <name evidence="1" type="ORF">H9723_01890</name>
</gene>
<protein>
    <submittedName>
        <fullName evidence="1">Uncharacterized protein</fullName>
    </submittedName>
</protein>
<accession>A0A9D2K007</accession>
<dbReference type="AlphaFoldDB" id="A0A9D2K007"/>
<organism evidence="1 2">
    <name type="scientific">Candidatus Mediterraneibacter stercoravium</name>
    <dbReference type="NCBI Taxonomy" id="2838685"/>
    <lineage>
        <taxon>Bacteria</taxon>
        <taxon>Bacillati</taxon>
        <taxon>Bacillota</taxon>
        <taxon>Clostridia</taxon>
        <taxon>Lachnospirales</taxon>
        <taxon>Lachnospiraceae</taxon>
        <taxon>Mediterraneibacter</taxon>
    </lineage>
</organism>
<dbReference type="Proteomes" id="UP000824116">
    <property type="component" value="Unassembled WGS sequence"/>
</dbReference>
<dbReference type="EMBL" id="DXAY01000042">
    <property type="protein sequence ID" value="HIZ73985.1"/>
    <property type="molecule type" value="Genomic_DNA"/>
</dbReference>
<reference evidence="1" key="1">
    <citation type="journal article" date="2021" name="PeerJ">
        <title>Extensive microbial diversity within the chicken gut microbiome revealed by metagenomics and culture.</title>
        <authorList>
            <person name="Gilroy R."/>
            <person name="Ravi A."/>
            <person name="Getino M."/>
            <person name="Pursley I."/>
            <person name="Horton D.L."/>
            <person name="Alikhan N.F."/>
            <person name="Baker D."/>
            <person name="Gharbi K."/>
            <person name="Hall N."/>
            <person name="Watson M."/>
            <person name="Adriaenssens E.M."/>
            <person name="Foster-Nyarko E."/>
            <person name="Jarju S."/>
            <person name="Secka A."/>
            <person name="Antonio M."/>
            <person name="Oren A."/>
            <person name="Chaudhuri R.R."/>
            <person name="La Ragione R."/>
            <person name="Hildebrand F."/>
            <person name="Pallen M.J."/>
        </authorList>
    </citation>
    <scope>NUCLEOTIDE SEQUENCE</scope>
    <source>
        <strain evidence="1">CHK196-3914</strain>
    </source>
</reference>
<reference evidence="1" key="2">
    <citation type="submission" date="2021-04" db="EMBL/GenBank/DDBJ databases">
        <authorList>
            <person name="Gilroy R."/>
        </authorList>
    </citation>
    <scope>NUCLEOTIDE SEQUENCE</scope>
    <source>
        <strain evidence="1">CHK196-3914</strain>
    </source>
</reference>
<name>A0A9D2K007_9FIRM</name>
<evidence type="ECO:0000313" key="1">
    <source>
        <dbReference type="EMBL" id="HIZ73985.1"/>
    </source>
</evidence>
<sequence>MKTLFFIIIIIIVSSFIFAKFNNRSSLLAGMKDFFRWLAYFLGWKPDFNYNLILSYEEASTWVTDLKKLLLDPDLLSCLFNDWDGILALNIDYIGFSYLIKEKSCIERKKAIIRSLCRFYRKQRNISIDRGKLFFQSFTDDSFELWIPVNQHGIDLIVKLRKERKQKKI</sequence>